<dbReference type="PIRSF" id="PIRSF036836">
    <property type="entry name" value="RNase_bind_SBP1"/>
    <property type="match status" value="1"/>
</dbReference>
<dbReference type="InterPro" id="IPR001841">
    <property type="entry name" value="Znf_RING"/>
</dbReference>
<dbReference type="Pfam" id="PF13920">
    <property type="entry name" value="zf-C3HC4_3"/>
    <property type="match status" value="1"/>
</dbReference>
<dbReference type="EMBL" id="JADFTS010000001">
    <property type="protein sequence ID" value="KAF9626681.1"/>
    <property type="molecule type" value="Genomic_DNA"/>
</dbReference>
<evidence type="ECO:0000256" key="5">
    <source>
        <dbReference type="SAM" id="Coils"/>
    </source>
</evidence>
<evidence type="ECO:0000313" key="7">
    <source>
        <dbReference type="EMBL" id="KAF9626681.1"/>
    </source>
</evidence>
<name>A0A835MK66_9MAGN</name>
<keyword evidence="3" id="KW-0862">Zinc</keyword>
<dbReference type="InterPro" id="IPR013083">
    <property type="entry name" value="Znf_RING/FYVE/PHD"/>
</dbReference>
<protein>
    <recommendedName>
        <fullName evidence="6">RING-type domain-containing protein</fullName>
    </recommendedName>
</protein>
<dbReference type="AlphaFoldDB" id="A0A835MK66"/>
<keyword evidence="5" id="KW-0175">Coiled coil</keyword>
<sequence>MGKHIPPPPDLQVNQRSGTFHRFLKEEEMYGGGNNNNHHHVFPVFLEENNNNNNQFQDDTTITSKQQLQLFGNLQAASGLDPVNYVGNEHVSTLRRPMKRCRESEDISSQQKLQISLNNNFYQEEVDRSAFIPNPNPVSTGLRLSYDDDEHNSCMTSTSVHGAAHPFVLSLGDNLRTEINRQKEELDQYIRIQEDHIAKGVREMKQRHMASFLSTIEKGASKKLREKDLEIENMNRKNRELVERINQVAVEAQSWQYRAKYNESVVNVLKNNLRQAIAQGADRLKEGCGDSEVDDAASSIIDQNNPRRIHGGSGNPSYGNHLGSKDQMTCRACKVKEVSVLLLPCRHLCLCNNCEGFVDACPICQSMKSGSVQVYMS</sequence>
<feature type="coiled-coil region" evidence="5">
    <location>
        <begin position="224"/>
        <end position="251"/>
    </location>
</feature>
<evidence type="ECO:0000256" key="2">
    <source>
        <dbReference type="ARBA" id="ARBA00022771"/>
    </source>
</evidence>
<dbReference type="Gene3D" id="3.30.40.10">
    <property type="entry name" value="Zinc/RING finger domain, C3HC4 (zinc finger)"/>
    <property type="match status" value="1"/>
</dbReference>
<organism evidence="7 8">
    <name type="scientific">Coptis chinensis</name>
    <dbReference type="NCBI Taxonomy" id="261450"/>
    <lineage>
        <taxon>Eukaryota</taxon>
        <taxon>Viridiplantae</taxon>
        <taxon>Streptophyta</taxon>
        <taxon>Embryophyta</taxon>
        <taxon>Tracheophyta</taxon>
        <taxon>Spermatophyta</taxon>
        <taxon>Magnoliopsida</taxon>
        <taxon>Ranunculales</taxon>
        <taxon>Ranunculaceae</taxon>
        <taxon>Coptidoideae</taxon>
        <taxon>Coptis</taxon>
    </lineage>
</organism>
<evidence type="ECO:0000259" key="6">
    <source>
        <dbReference type="PROSITE" id="PS50089"/>
    </source>
</evidence>
<evidence type="ECO:0000256" key="4">
    <source>
        <dbReference type="PROSITE-ProRule" id="PRU00175"/>
    </source>
</evidence>
<dbReference type="PROSITE" id="PS50089">
    <property type="entry name" value="ZF_RING_2"/>
    <property type="match status" value="1"/>
</dbReference>
<gene>
    <name evidence="7" type="ORF">IFM89_038776</name>
</gene>
<comment type="caution">
    <text evidence="7">The sequence shown here is derived from an EMBL/GenBank/DDBJ whole genome shotgun (WGS) entry which is preliminary data.</text>
</comment>
<dbReference type="GO" id="GO:0008270">
    <property type="term" value="F:zinc ion binding"/>
    <property type="evidence" value="ECO:0007669"/>
    <property type="project" value="UniProtKB-KW"/>
</dbReference>
<dbReference type="PANTHER" id="PTHR42647">
    <property type="entry name" value="SBP (S-RIBONUCLEASE BINDING PROTEIN) FAMILY PROTEIN"/>
    <property type="match status" value="1"/>
</dbReference>
<dbReference type="OrthoDB" id="1711136at2759"/>
<dbReference type="GO" id="GO:0004842">
    <property type="term" value="F:ubiquitin-protein transferase activity"/>
    <property type="evidence" value="ECO:0007669"/>
    <property type="project" value="TreeGrafter"/>
</dbReference>
<proteinExistence type="predicted"/>
<keyword evidence="1" id="KW-0479">Metal-binding</keyword>
<evidence type="ECO:0000313" key="8">
    <source>
        <dbReference type="Proteomes" id="UP000631114"/>
    </source>
</evidence>
<feature type="domain" description="RING-type" evidence="6">
    <location>
        <begin position="330"/>
        <end position="365"/>
    </location>
</feature>
<dbReference type="FunFam" id="3.30.40.10:FF:000239">
    <property type="entry name" value="probable BOI-related E3 ubiquitin-protein ligase 2"/>
    <property type="match status" value="1"/>
</dbReference>
<reference evidence="7 8" key="1">
    <citation type="submission" date="2020-10" db="EMBL/GenBank/DDBJ databases">
        <title>The Coptis chinensis genome and diversification of protoberbering-type alkaloids.</title>
        <authorList>
            <person name="Wang B."/>
            <person name="Shu S."/>
            <person name="Song C."/>
            <person name="Liu Y."/>
        </authorList>
    </citation>
    <scope>NUCLEOTIDE SEQUENCE [LARGE SCALE GENOMIC DNA]</scope>
    <source>
        <strain evidence="7">HL-2020</strain>
        <tissue evidence="7">Leaf</tissue>
    </source>
</reference>
<dbReference type="PANTHER" id="PTHR42647:SF9">
    <property type="entry name" value="S-RIBONUCLEASE BINDING PROTEIN SBP1-RELATED"/>
    <property type="match status" value="1"/>
</dbReference>
<evidence type="ECO:0000256" key="3">
    <source>
        <dbReference type="ARBA" id="ARBA00022833"/>
    </source>
</evidence>
<keyword evidence="8" id="KW-1185">Reference proteome</keyword>
<accession>A0A835MK66</accession>
<dbReference type="Proteomes" id="UP000631114">
    <property type="component" value="Unassembled WGS sequence"/>
</dbReference>
<keyword evidence="2 4" id="KW-0863">Zinc-finger</keyword>
<evidence type="ECO:0000256" key="1">
    <source>
        <dbReference type="ARBA" id="ARBA00022723"/>
    </source>
</evidence>